<name>A0AAE1UK50_9EUCA</name>
<accession>A0AAE1UK50</accession>
<proteinExistence type="predicted"/>
<dbReference type="AlphaFoldDB" id="A0AAE1UK50"/>
<gene>
    <name evidence="2" type="ORF">Pmani_002694</name>
</gene>
<protein>
    <submittedName>
        <fullName evidence="2">Uncharacterized protein</fullName>
    </submittedName>
</protein>
<dbReference type="Proteomes" id="UP001292094">
    <property type="component" value="Unassembled WGS sequence"/>
</dbReference>
<evidence type="ECO:0000256" key="1">
    <source>
        <dbReference type="SAM" id="MobiDB-lite"/>
    </source>
</evidence>
<evidence type="ECO:0000313" key="2">
    <source>
        <dbReference type="EMBL" id="KAK4326807.1"/>
    </source>
</evidence>
<sequence>MPRDAPFICKAATPTREQGRRARSRRVGSGKVEFGIGGGRLTSPALNWSEEDDMRVNMQSRAGQRARGKQGKGWRWRQGEKRG</sequence>
<organism evidence="2 3">
    <name type="scientific">Petrolisthes manimaculis</name>
    <dbReference type="NCBI Taxonomy" id="1843537"/>
    <lineage>
        <taxon>Eukaryota</taxon>
        <taxon>Metazoa</taxon>
        <taxon>Ecdysozoa</taxon>
        <taxon>Arthropoda</taxon>
        <taxon>Crustacea</taxon>
        <taxon>Multicrustacea</taxon>
        <taxon>Malacostraca</taxon>
        <taxon>Eumalacostraca</taxon>
        <taxon>Eucarida</taxon>
        <taxon>Decapoda</taxon>
        <taxon>Pleocyemata</taxon>
        <taxon>Anomura</taxon>
        <taxon>Galatheoidea</taxon>
        <taxon>Porcellanidae</taxon>
        <taxon>Petrolisthes</taxon>
    </lineage>
</organism>
<reference evidence="2" key="1">
    <citation type="submission" date="2023-11" db="EMBL/GenBank/DDBJ databases">
        <title>Genome assemblies of two species of porcelain crab, Petrolisthes cinctipes and Petrolisthes manimaculis (Anomura: Porcellanidae).</title>
        <authorList>
            <person name="Angst P."/>
        </authorList>
    </citation>
    <scope>NUCLEOTIDE SEQUENCE</scope>
    <source>
        <strain evidence="2">PB745_02</strain>
        <tissue evidence="2">Gill</tissue>
    </source>
</reference>
<feature type="compositionally biased region" description="Basic residues" evidence="1">
    <location>
        <begin position="64"/>
        <end position="75"/>
    </location>
</feature>
<keyword evidence="3" id="KW-1185">Reference proteome</keyword>
<feature type="region of interest" description="Disordered" evidence="1">
    <location>
        <begin position="13"/>
        <end position="42"/>
    </location>
</feature>
<dbReference type="EMBL" id="JAWZYT010000197">
    <property type="protein sequence ID" value="KAK4326807.1"/>
    <property type="molecule type" value="Genomic_DNA"/>
</dbReference>
<evidence type="ECO:0000313" key="3">
    <source>
        <dbReference type="Proteomes" id="UP001292094"/>
    </source>
</evidence>
<feature type="region of interest" description="Disordered" evidence="1">
    <location>
        <begin position="59"/>
        <end position="83"/>
    </location>
</feature>
<comment type="caution">
    <text evidence="2">The sequence shown here is derived from an EMBL/GenBank/DDBJ whole genome shotgun (WGS) entry which is preliminary data.</text>
</comment>